<evidence type="ECO:0000256" key="1">
    <source>
        <dbReference type="SAM" id="Phobius"/>
    </source>
</evidence>
<dbReference type="OrthoDB" id="5520726at2"/>
<gene>
    <name evidence="2" type="ORF">FBZ90_103426</name>
</gene>
<keyword evidence="1" id="KW-0472">Membrane</keyword>
<evidence type="ECO:0000313" key="2">
    <source>
        <dbReference type="EMBL" id="TWB44518.1"/>
    </source>
</evidence>
<dbReference type="Proteomes" id="UP000315751">
    <property type="component" value="Unassembled WGS sequence"/>
</dbReference>
<keyword evidence="1" id="KW-0812">Transmembrane</keyword>
<evidence type="ECO:0000313" key="3">
    <source>
        <dbReference type="Proteomes" id="UP000315751"/>
    </source>
</evidence>
<sequence length="383" mass="39305">MIGGLWRGLAILVCDILKRALPAHLKDWGSAIRLETAGIESAAAALRFAAGGLCGLLPLILAHHMRRMVRSSGRASPSAGMTFHPRAVGIACAIGAVGLGLGYLAMAGAPGRYLGVNAGALVLGLCGLAAIRQAGATVRLRPGTMTLLLSVLLLATAVGGARVDDAARWVNLAGLFIQPSLVLLPLMILDFARSPNRRSTWGMILTAAALALQPDRAMAGMLAVGLAILAMRRPDDGHVSRALAGAIAGFATTLIQPDRLAATPYVERVFQSAFSLHPIAGMLVLAGAALLLVPAMVGGAHDQDNQDIHAVFAALWLVALVAAALGNYPTPIVGYGGSAVIGYVLSLAMLPKAAHARFLGTETLGAGNTTDATEHRLGCVALA</sequence>
<feature type="transmembrane region" description="Helical" evidence="1">
    <location>
        <begin position="201"/>
        <end position="231"/>
    </location>
</feature>
<feature type="transmembrane region" description="Helical" evidence="1">
    <location>
        <begin position="112"/>
        <end position="131"/>
    </location>
</feature>
<feature type="transmembrane region" description="Helical" evidence="1">
    <location>
        <begin position="308"/>
        <end position="326"/>
    </location>
</feature>
<organism evidence="2 3">
    <name type="scientific">Nitrospirillum amazonense</name>
    <dbReference type="NCBI Taxonomy" id="28077"/>
    <lineage>
        <taxon>Bacteria</taxon>
        <taxon>Pseudomonadati</taxon>
        <taxon>Pseudomonadota</taxon>
        <taxon>Alphaproteobacteria</taxon>
        <taxon>Rhodospirillales</taxon>
        <taxon>Azospirillaceae</taxon>
        <taxon>Nitrospirillum</taxon>
    </lineage>
</organism>
<keyword evidence="3" id="KW-1185">Reference proteome</keyword>
<reference evidence="2 3" key="1">
    <citation type="submission" date="2019-06" db="EMBL/GenBank/DDBJ databases">
        <title>Genomic Encyclopedia of Type Strains, Phase IV (KMG-V): Genome sequencing to study the core and pangenomes of soil and plant-associated prokaryotes.</title>
        <authorList>
            <person name="Whitman W."/>
        </authorList>
    </citation>
    <scope>NUCLEOTIDE SEQUENCE [LARGE SCALE GENOMIC DNA]</scope>
    <source>
        <strain evidence="2 3">BR 11622</strain>
    </source>
</reference>
<proteinExistence type="predicted"/>
<dbReference type="AlphaFoldDB" id="A0A560HDQ3"/>
<name>A0A560HDQ3_9PROT</name>
<comment type="caution">
    <text evidence="2">The sequence shown here is derived from an EMBL/GenBank/DDBJ whole genome shotgun (WGS) entry which is preliminary data.</text>
</comment>
<keyword evidence="1" id="KW-1133">Transmembrane helix</keyword>
<accession>A0A560HDQ3</accession>
<protein>
    <recommendedName>
        <fullName evidence="4">Cell wall polymerase</fullName>
    </recommendedName>
</protein>
<dbReference type="RefSeq" id="WP_145730388.1">
    <property type="nucleotide sequence ID" value="NZ_VITR01000003.1"/>
</dbReference>
<feature type="transmembrane region" description="Helical" evidence="1">
    <location>
        <begin position="83"/>
        <end position="106"/>
    </location>
</feature>
<feature type="transmembrane region" description="Helical" evidence="1">
    <location>
        <begin position="169"/>
        <end position="189"/>
    </location>
</feature>
<feature type="transmembrane region" description="Helical" evidence="1">
    <location>
        <begin position="332"/>
        <end position="350"/>
    </location>
</feature>
<dbReference type="EMBL" id="VITR01000003">
    <property type="protein sequence ID" value="TWB44518.1"/>
    <property type="molecule type" value="Genomic_DNA"/>
</dbReference>
<feature type="transmembrane region" description="Helical" evidence="1">
    <location>
        <begin position="143"/>
        <end position="163"/>
    </location>
</feature>
<feature type="transmembrane region" description="Helical" evidence="1">
    <location>
        <begin position="274"/>
        <end position="296"/>
    </location>
</feature>
<feature type="transmembrane region" description="Helical" evidence="1">
    <location>
        <begin position="44"/>
        <end position="62"/>
    </location>
</feature>
<evidence type="ECO:0008006" key="4">
    <source>
        <dbReference type="Google" id="ProtNLM"/>
    </source>
</evidence>